<keyword evidence="5" id="KW-1185">Reference proteome</keyword>
<dbReference type="Ensembl" id="ENSFHET00000019655.1">
    <property type="protein sequence ID" value="ENSFHEP00000029249.1"/>
    <property type="gene ID" value="ENSFHEG00000013850.1"/>
</dbReference>
<keyword evidence="2" id="KW-1133">Transmembrane helix</keyword>
<evidence type="ECO:0000313" key="3">
    <source>
        <dbReference type="EMBL" id="JAR19211.1"/>
    </source>
</evidence>
<keyword evidence="2 3" id="KW-0812">Transmembrane</keyword>
<dbReference type="Proteomes" id="UP000265000">
    <property type="component" value="Unplaced"/>
</dbReference>
<dbReference type="STRING" id="8078.ENSFHEP00000012406"/>
<dbReference type="PANTHER" id="PTHR14636">
    <property type="entry name" value="TPA-INDUCED TRANSMEMBRANE PROTEIN"/>
    <property type="match status" value="1"/>
</dbReference>
<proteinExistence type="predicted"/>
<evidence type="ECO:0000256" key="2">
    <source>
        <dbReference type="SAM" id="Phobius"/>
    </source>
</evidence>
<dbReference type="Ensembl" id="ENSFHET00000019658.1">
    <property type="protein sequence ID" value="ENSFHEP00000012406.1"/>
    <property type="gene ID" value="ENSFHEG00000013850.1"/>
</dbReference>
<accession>A0A146VPD7</accession>
<dbReference type="InterPro" id="IPR033223">
    <property type="entry name" value="TTMP"/>
</dbReference>
<dbReference type="GeneTree" id="ENSGT00980000199029"/>
<dbReference type="PANTHER" id="PTHR14636:SF1">
    <property type="entry name" value="TPA-INDUCED TRANSMEMBRANE PROTEIN"/>
    <property type="match status" value="1"/>
</dbReference>
<organism evidence="3">
    <name type="scientific">Fundulus heteroclitus</name>
    <name type="common">Killifish</name>
    <name type="synonym">Mummichog</name>
    <dbReference type="NCBI Taxonomy" id="8078"/>
    <lineage>
        <taxon>Eukaryota</taxon>
        <taxon>Metazoa</taxon>
        <taxon>Chordata</taxon>
        <taxon>Craniata</taxon>
        <taxon>Vertebrata</taxon>
        <taxon>Euteleostomi</taxon>
        <taxon>Actinopterygii</taxon>
        <taxon>Neopterygii</taxon>
        <taxon>Teleostei</taxon>
        <taxon>Neoteleostei</taxon>
        <taxon>Acanthomorphata</taxon>
        <taxon>Ovalentaria</taxon>
        <taxon>Atherinomorphae</taxon>
        <taxon>Cyprinodontiformes</taxon>
        <taxon>Fundulidae</taxon>
        <taxon>Fundulus</taxon>
    </lineage>
</organism>
<protein>
    <submittedName>
        <fullName evidence="3 4">TPA-induced transmembrane protein</fullName>
    </submittedName>
</protein>
<evidence type="ECO:0000256" key="1">
    <source>
        <dbReference type="SAM" id="MobiDB-lite"/>
    </source>
</evidence>
<sequence length="249" mass="27754">MGSGDTQEKSSDMEMVEINTSHEKPGDAAEGRQEHESRNGEGSPGNGAPSEERDAQETEPCISKKNGGGTTVGNASSTDHQDSKTKCSRKLDKKWVAIVLIAIILVVILASVYGCHAIHDNDDDVEIDRSTFTQQQNFSGSFQFLQNLSSCETQGLAHQEMLVGLYNSSPALERFFEKAETFCLRNDSAVVQYHLTFAFPEADETELKNFTLSWEMVYNVFRQYLYGQDPDKLGPRLIDPDSLKMYIVH</sequence>
<name>A0A146VPD7_FUNHE</name>
<feature type="transmembrane region" description="Helical" evidence="2">
    <location>
        <begin position="95"/>
        <end position="114"/>
    </location>
</feature>
<evidence type="ECO:0000313" key="5">
    <source>
        <dbReference type="Proteomes" id="UP000265000"/>
    </source>
</evidence>
<feature type="compositionally biased region" description="Basic and acidic residues" evidence="1">
    <location>
        <begin position="20"/>
        <end position="39"/>
    </location>
</feature>
<dbReference type="AlphaFoldDB" id="A0A146VPD7"/>
<feature type="compositionally biased region" description="Basic and acidic residues" evidence="1">
    <location>
        <begin position="1"/>
        <end position="12"/>
    </location>
</feature>
<reference evidence="4" key="2">
    <citation type="submission" date="2025-05" db="UniProtKB">
        <authorList>
            <consortium name="Ensembl"/>
        </authorList>
    </citation>
    <scope>IDENTIFICATION</scope>
</reference>
<evidence type="ECO:0000313" key="4">
    <source>
        <dbReference type="Ensembl" id="ENSFHEP00000012406.1"/>
    </source>
</evidence>
<reference evidence="3" key="1">
    <citation type="submission" date="2015-01" db="EMBL/GenBank/DDBJ databases">
        <title>EvidentialGene: Evidence-directed Construction of Complete mRNA Transcriptomes without Genomes.</title>
        <authorList>
            <person name="Gilbert D.G."/>
        </authorList>
    </citation>
    <scope>NUCLEOTIDE SEQUENCE</scope>
</reference>
<feature type="region of interest" description="Disordered" evidence="1">
    <location>
        <begin position="1"/>
        <end position="84"/>
    </location>
</feature>
<dbReference type="EMBL" id="GCES01067112">
    <property type="protein sequence ID" value="JAR19211.1"/>
    <property type="molecule type" value="Transcribed_RNA"/>
</dbReference>
<keyword evidence="2" id="KW-0472">Membrane</keyword>